<dbReference type="AlphaFoldDB" id="A0A162K4L5"/>
<evidence type="ECO:0000256" key="1">
    <source>
        <dbReference type="SAM" id="MobiDB-lite"/>
    </source>
</evidence>
<sequence length="400" mass="43920">MPSLGAALRSIRSQIPGLSSDPRPPADRTPRYPPLPPCAPSAVVAAPLPSATASSPLFTRLPAELRHLILVAAFGDLVVHMHLSLERPPRRPRRNARRGPVAAANYAGHPGRHAFDPDARPFWRWRSSRCHSHCSLAPGLWGTALSSGFGGDRDYCVAGESCGHPGAPESCRLGALGWLLTCREAYREGFPVLLGASTVRLHGTFMFARLPALLPPSTLESLVSVALFWDLGWLPAHPRPRPRPGDHPEEYDFMEGLLRLLARLPSTLPSVRRLHLSLQCGDFGEDSGAVWRAYGARCPAVHARVEGLARMVLAEVLRMPQLSEFRLALPRSMFMPWVQEELAVTLRFEEACWAELPAEALRREVPADLTGGEESVAEMDSYWVVLGVSDLPPLTIRCFC</sequence>
<accession>A0A162K4L5</accession>
<protein>
    <submittedName>
        <fullName evidence="2">Uncharacterized protein</fullName>
    </submittedName>
</protein>
<gene>
    <name evidence="2" type="ORF">ISF_08872</name>
</gene>
<name>A0A162K4L5_CORFA</name>
<evidence type="ECO:0000313" key="3">
    <source>
        <dbReference type="Proteomes" id="UP000076744"/>
    </source>
</evidence>
<feature type="region of interest" description="Disordered" evidence="1">
    <location>
        <begin position="87"/>
        <end position="112"/>
    </location>
</feature>
<keyword evidence="3" id="KW-1185">Reference proteome</keyword>
<dbReference type="GeneID" id="30025164"/>
<organism evidence="2 3">
    <name type="scientific">Cordyceps fumosorosea (strain ARSEF 2679)</name>
    <name type="common">Isaria fumosorosea</name>
    <dbReference type="NCBI Taxonomy" id="1081104"/>
    <lineage>
        <taxon>Eukaryota</taxon>
        <taxon>Fungi</taxon>
        <taxon>Dikarya</taxon>
        <taxon>Ascomycota</taxon>
        <taxon>Pezizomycotina</taxon>
        <taxon>Sordariomycetes</taxon>
        <taxon>Hypocreomycetidae</taxon>
        <taxon>Hypocreales</taxon>
        <taxon>Cordycipitaceae</taxon>
        <taxon>Cordyceps</taxon>
    </lineage>
</organism>
<proteinExistence type="predicted"/>
<comment type="caution">
    <text evidence="2">The sequence shown here is derived from an EMBL/GenBank/DDBJ whole genome shotgun (WGS) entry which is preliminary data.</text>
</comment>
<dbReference type="EMBL" id="AZHB01000037">
    <property type="protein sequence ID" value="OAA53258.1"/>
    <property type="molecule type" value="Genomic_DNA"/>
</dbReference>
<dbReference type="OrthoDB" id="515692at2759"/>
<dbReference type="RefSeq" id="XP_018700311.1">
    <property type="nucleotide sequence ID" value="XM_018852475.1"/>
</dbReference>
<dbReference type="STRING" id="1081104.A0A162K4L5"/>
<dbReference type="Proteomes" id="UP000076744">
    <property type="component" value="Unassembled WGS sequence"/>
</dbReference>
<reference evidence="2 3" key="1">
    <citation type="journal article" date="2016" name="Genome Biol. Evol.">
        <title>Divergent and convergent evolution of fungal pathogenicity.</title>
        <authorList>
            <person name="Shang Y."/>
            <person name="Xiao G."/>
            <person name="Zheng P."/>
            <person name="Cen K."/>
            <person name="Zhan S."/>
            <person name="Wang C."/>
        </authorList>
    </citation>
    <scope>NUCLEOTIDE SEQUENCE [LARGE SCALE GENOMIC DNA]</scope>
    <source>
        <strain evidence="2 3">ARSEF 2679</strain>
    </source>
</reference>
<evidence type="ECO:0000313" key="2">
    <source>
        <dbReference type="EMBL" id="OAA53258.1"/>
    </source>
</evidence>
<feature type="region of interest" description="Disordered" evidence="1">
    <location>
        <begin position="13"/>
        <end position="36"/>
    </location>
</feature>
<dbReference type="PANTHER" id="PTHR38790">
    <property type="entry name" value="2EXR DOMAIN-CONTAINING PROTEIN-RELATED"/>
    <property type="match status" value="1"/>
</dbReference>